<dbReference type="RefSeq" id="WP_130590951.1">
    <property type="nucleotide sequence ID" value="NZ_CP034752.1"/>
</dbReference>
<organism evidence="1 2">
    <name type="scientific">Limnobaculum zhutongyuii</name>
    <dbReference type="NCBI Taxonomy" id="2498113"/>
    <lineage>
        <taxon>Bacteria</taxon>
        <taxon>Pseudomonadati</taxon>
        <taxon>Pseudomonadota</taxon>
        <taxon>Gammaproteobacteria</taxon>
        <taxon>Enterobacterales</taxon>
        <taxon>Budviciaceae</taxon>
        <taxon>Limnobaculum</taxon>
    </lineage>
</organism>
<dbReference type="Proteomes" id="UP000293154">
    <property type="component" value="Chromosome"/>
</dbReference>
<evidence type="ECO:0000313" key="1">
    <source>
        <dbReference type="EMBL" id="QBH95971.1"/>
    </source>
</evidence>
<dbReference type="Gene3D" id="3.40.50.450">
    <property type="match status" value="1"/>
</dbReference>
<name>A0A411WIG1_9GAMM</name>
<dbReference type="EMBL" id="CP034752">
    <property type="protein sequence ID" value="QBH95971.1"/>
    <property type="molecule type" value="Genomic_DNA"/>
</dbReference>
<dbReference type="KEGG" id="prag:EKN56_05875"/>
<sequence length="127" mass="14191">MSDKKPVVFISGPMTGIADFNRTTFNSLAEVLEEQGFVVLNPAVLPDGLAHEQYMKITLAMLEEADVMFLLDGWDNSKGAKQEFIKAKRLELLFMYESNVALKAAVESSRHFNAVAREAKVENSICY</sequence>
<gene>
    <name evidence="1" type="ORF">EKN56_05875</name>
</gene>
<dbReference type="AlphaFoldDB" id="A0A411WIG1"/>
<dbReference type="OrthoDB" id="2376767at2"/>
<protein>
    <submittedName>
        <fullName evidence="1">DUF4406 domain-containing protein</fullName>
    </submittedName>
</protein>
<dbReference type="Pfam" id="PF14359">
    <property type="entry name" value="DUF4406"/>
    <property type="match status" value="1"/>
</dbReference>
<evidence type="ECO:0000313" key="2">
    <source>
        <dbReference type="Proteomes" id="UP000293154"/>
    </source>
</evidence>
<accession>A0A411WIG1</accession>
<dbReference type="SUPFAM" id="SSF52309">
    <property type="entry name" value="N-(deoxy)ribosyltransferase-like"/>
    <property type="match status" value="1"/>
</dbReference>
<dbReference type="InterPro" id="IPR025518">
    <property type="entry name" value="DUF4406"/>
</dbReference>
<keyword evidence="2" id="KW-1185">Reference proteome</keyword>
<proteinExistence type="predicted"/>
<reference evidence="1 2" key="1">
    <citation type="submission" date="2019-03" db="EMBL/GenBank/DDBJ databases">
        <title>Pragia sp. nov. isolated from the gut tract of Carduelis flavirostris.</title>
        <authorList>
            <person name="Ge Y."/>
        </authorList>
    </citation>
    <scope>NUCLEOTIDE SEQUENCE [LARGE SCALE GENOMIC DNA]</scope>
    <source>
        <strain evidence="1 2">CF-458</strain>
    </source>
</reference>